<accession>A0AAN8FK06</accession>
<dbReference type="Proteomes" id="UP001331761">
    <property type="component" value="Unassembled WGS sequence"/>
</dbReference>
<organism evidence="1 2">
    <name type="scientific">Trichostrongylus colubriformis</name>
    <name type="common">Black scour worm</name>
    <dbReference type="NCBI Taxonomy" id="6319"/>
    <lineage>
        <taxon>Eukaryota</taxon>
        <taxon>Metazoa</taxon>
        <taxon>Ecdysozoa</taxon>
        <taxon>Nematoda</taxon>
        <taxon>Chromadorea</taxon>
        <taxon>Rhabditida</taxon>
        <taxon>Rhabditina</taxon>
        <taxon>Rhabditomorpha</taxon>
        <taxon>Strongyloidea</taxon>
        <taxon>Trichostrongylidae</taxon>
        <taxon>Trichostrongylus</taxon>
    </lineage>
</organism>
<gene>
    <name evidence="1" type="ORF">GCK32_005479</name>
</gene>
<proteinExistence type="predicted"/>
<protein>
    <submittedName>
        <fullName evidence="1">Uncharacterized protein</fullName>
    </submittedName>
</protein>
<evidence type="ECO:0000313" key="2">
    <source>
        <dbReference type="Proteomes" id="UP001331761"/>
    </source>
</evidence>
<evidence type="ECO:0000313" key="1">
    <source>
        <dbReference type="EMBL" id="KAK5981471.1"/>
    </source>
</evidence>
<reference evidence="1 2" key="1">
    <citation type="submission" date="2019-10" db="EMBL/GenBank/DDBJ databases">
        <title>Assembly and Annotation for the nematode Trichostrongylus colubriformis.</title>
        <authorList>
            <person name="Martin J."/>
        </authorList>
    </citation>
    <scope>NUCLEOTIDE SEQUENCE [LARGE SCALE GENOMIC DNA]</scope>
    <source>
        <strain evidence="1">G859</strain>
        <tissue evidence="1">Whole worm</tissue>
    </source>
</reference>
<dbReference type="AlphaFoldDB" id="A0AAN8FK06"/>
<sequence length="111" mass="12307">MSMLTRESENCRRGRGSQRVVDVDCGLGIVVVDVGVGKLSMSTEDEECIVVDEESYLPTNALATDISLMSTTTVKIGHSRQLLFIIKAKTYILLNIRRTARVLLLLQLIQP</sequence>
<keyword evidence="2" id="KW-1185">Reference proteome</keyword>
<dbReference type="EMBL" id="WIXE01006241">
    <property type="protein sequence ID" value="KAK5981471.1"/>
    <property type="molecule type" value="Genomic_DNA"/>
</dbReference>
<comment type="caution">
    <text evidence="1">The sequence shown here is derived from an EMBL/GenBank/DDBJ whole genome shotgun (WGS) entry which is preliminary data.</text>
</comment>
<name>A0AAN8FK06_TRICO</name>